<evidence type="ECO:0000259" key="2">
    <source>
        <dbReference type="Pfam" id="PF09834"/>
    </source>
</evidence>
<evidence type="ECO:0000313" key="3">
    <source>
        <dbReference type="EMBL" id="GMH47897.1"/>
    </source>
</evidence>
<keyword evidence="4" id="KW-1185">Reference proteome</keyword>
<comment type="caution">
    <text evidence="3">The sequence shown here is derived from an EMBL/GenBank/DDBJ whole genome shotgun (WGS) entry which is preliminary data.</text>
</comment>
<feature type="domain" description="DUF2061" evidence="2">
    <location>
        <begin position="179"/>
        <end position="230"/>
    </location>
</feature>
<evidence type="ECO:0000313" key="4">
    <source>
        <dbReference type="Proteomes" id="UP001165082"/>
    </source>
</evidence>
<dbReference type="EMBL" id="BRXZ01000587">
    <property type="protein sequence ID" value="GMH47897.1"/>
    <property type="molecule type" value="Genomic_DNA"/>
</dbReference>
<dbReference type="InterPro" id="IPR018638">
    <property type="entry name" value="DUF2061_membrane"/>
</dbReference>
<feature type="domain" description="DUF2061" evidence="2">
    <location>
        <begin position="112"/>
        <end position="160"/>
    </location>
</feature>
<reference evidence="3" key="1">
    <citation type="submission" date="2022-07" db="EMBL/GenBank/DDBJ databases">
        <title>Genome analysis of Parmales, a sister group of diatoms, reveals the evolutionary specialization of diatoms from phago-mixotrophs to photoautotrophs.</title>
        <authorList>
            <person name="Ban H."/>
            <person name="Sato S."/>
            <person name="Yoshikawa S."/>
            <person name="Kazumasa Y."/>
            <person name="Nakamura Y."/>
            <person name="Ichinomiya M."/>
            <person name="Saitoh K."/>
            <person name="Sato N."/>
            <person name="Blanc-Mathieu R."/>
            <person name="Endo H."/>
            <person name="Kuwata A."/>
            <person name="Ogata H."/>
        </authorList>
    </citation>
    <scope>NUCLEOTIDE SEQUENCE</scope>
</reference>
<name>A0A9W7DMN9_9STRA</name>
<proteinExistence type="predicted"/>
<dbReference type="Proteomes" id="UP001165082">
    <property type="component" value="Unassembled WGS sequence"/>
</dbReference>
<dbReference type="AlphaFoldDB" id="A0A9W7DMN9"/>
<feature type="chain" id="PRO_5040719272" description="DUF2061 domain-containing protein" evidence="1">
    <location>
        <begin position="18"/>
        <end position="244"/>
    </location>
</feature>
<sequence length="244" mass="26708">MISKILFALLLTQAVSFSPFLVPHTKSVRLGPLSLSSSSSSSPSSSKTDSDVRRIDKILTVELERQTRLKAELEQVNGKMAKINMLRDSYLKGMEVTDAQESVKETTARSAVKSFCWRLIAGSVTFFTSLKFSGSVKTALTIVGSDFFSKAATMFIGERLMNNAQAGRSGGGDDVGRSLVKALIWRLFALANTLTMAIFISKDLSIASKIASSDAVIKTAMMFVYERAWAGVEWGKKYDVDFNI</sequence>
<feature type="signal peptide" evidence="1">
    <location>
        <begin position="1"/>
        <end position="17"/>
    </location>
</feature>
<keyword evidence="1" id="KW-0732">Signal</keyword>
<protein>
    <recommendedName>
        <fullName evidence="2">DUF2061 domain-containing protein</fullName>
    </recommendedName>
</protein>
<evidence type="ECO:0000256" key="1">
    <source>
        <dbReference type="SAM" id="SignalP"/>
    </source>
</evidence>
<dbReference type="OrthoDB" id="200262at2759"/>
<gene>
    <name evidence="3" type="ORF">TrRE_jg7871</name>
</gene>
<dbReference type="Pfam" id="PF09834">
    <property type="entry name" value="DUF2061"/>
    <property type="match status" value="2"/>
</dbReference>
<organism evidence="3 4">
    <name type="scientific">Triparma retinervis</name>
    <dbReference type="NCBI Taxonomy" id="2557542"/>
    <lineage>
        <taxon>Eukaryota</taxon>
        <taxon>Sar</taxon>
        <taxon>Stramenopiles</taxon>
        <taxon>Ochrophyta</taxon>
        <taxon>Bolidophyceae</taxon>
        <taxon>Parmales</taxon>
        <taxon>Triparmaceae</taxon>
        <taxon>Triparma</taxon>
    </lineage>
</organism>
<accession>A0A9W7DMN9</accession>